<evidence type="ECO:0000256" key="1">
    <source>
        <dbReference type="ARBA" id="ARBA00010617"/>
    </source>
</evidence>
<dbReference type="Gene3D" id="1.10.630.10">
    <property type="entry name" value="Cytochrome P450"/>
    <property type="match status" value="1"/>
</dbReference>
<keyword evidence="4" id="KW-0479">Metal-binding</keyword>
<dbReference type="PATRIC" id="fig|1188261.3.peg.3177"/>
<protein>
    <recommendedName>
        <fullName evidence="7">Cytochrome P450</fullName>
    </recommendedName>
</protein>
<proteinExistence type="inferred from homology"/>
<dbReference type="AlphaFoldDB" id="U6SK19"/>
<evidence type="ECO:0000313" key="5">
    <source>
        <dbReference type="EMBL" id="ERN52069.1"/>
    </source>
</evidence>
<dbReference type="Pfam" id="PF00067">
    <property type="entry name" value="p450"/>
    <property type="match status" value="1"/>
</dbReference>
<comment type="caution">
    <text evidence="5">The sequence shown here is derived from an EMBL/GenBank/DDBJ whole genome shotgun (WGS) entry which is preliminary data.</text>
</comment>
<evidence type="ECO:0000256" key="4">
    <source>
        <dbReference type="RuleBase" id="RU000461"/>
    </source>
</evidence>
<dbReference type="InterPro" id="IPR002397">
    <property type="entry name" value="Cyt_P450_B"/>
</dbReference>
<comment type="similarity">
    <text evidence="1 4">Belongs to the cytochrome P450 family.</text>
</comment>
<dbReference type="PROSITE" id="PS00086">
    <property type="entry name" value="CYTOCHROME_P450"/>
    <property type="match status" value="1"/>
</dbReference>
<evidence type="ECO:0000256" key="3">
    <source>
        <dbReference type="ARBA" id="ARBA00023033"/>
    </source>
</evidence>
<keyword evidence="4" id="KW-0408">Iron</keyword>
<keyword evidence="2 4" id="KW-0349">Heme</keyword>
<reference evidence="5 6" key="1">
    <citation type="journal article" date="2013" name="Genome Announc.">
        <title>Genome Sequence of the Extreme Obligate Alkaliphile Bacillus marmarensis Strain DSM 21297.</title>
        <authorList>
            <person name="Wernick D.G."/>
            <person name="Choi K.Y."/>
            <person name="Tat C.A."/>
            <person name="Lafontaine Rivera J.G."/>
            <person name="Liao J.C."/>
        </authorList>
    </citation>
    <scope>NUCLEOTIDE SEQUENCE [LARGE SCALE GENOMIC DNA]</scope>
    <source>
        <strain evidence="5 6">DSM 21297</strain>
    </source>
</reference>
<evidence type="ECO:0008006" key="7">
    <source>
        <dbReference type="Google" id="ProtNLM"/>
    </source>
</evidence>
<evidence type="ECO:0000256" key="2">
    <source>
        <dbReference type="ARBA" id="ARBA00022617"/>
    </source>
</evidence>
<dbReference type="GO" id="GO:0020037">
    <property type="term" value="F:heme binding"/>
    <property type="evidence" value="ECO:0007669"/>
    <property type="project" value="InterPro"/>
</dbReference>
<dbReference type="GO" id="GO:0005506">
    <property type="term" value="F:iron ion binding"/>
    <property type="evidence" value="ECO:0007669"/>
    <property type="project" value="InterPro"/>
</dbReference>
<evidence type="ECO:0000313" key="6">
    <source>
        <dbReference type="Proteomes" id="UP000017170"/>
    </source>
</evidence>
<gene>
    <name evidence="5" type="ORF">A33I_18425</name>
</gene>
<accession>U6SK19</accession>
<dbReference type="InterPro" id="IPR001128">
    <property type="entry name" value="Cyt_P450"/>
</dbReference>
<dbReference type="SUPFAM" id="SSF48264">
    <property type="entry name" value="Cytochrome P450"/>
    <property type="match status" value="1"/>
</dbReference>
<dbReference type="GO" id="GO:0016705">
    <property type="term" value="F:oxidoreductase activity, acting on paired donors, with incorporation or reduction of molecular oxygen"/>
    <property type="evidence" value="ECO:0007669"/>
    <property type="project" value="InterPro"/>
</dbReference>
<dbReference type="PANTHER" id="PTHR46696:SF1">
    <property type="entry name" value="CYTOCHROME P450 YJIB-RELATED"/>
    <property type="match status" value="1"/>
</dbReference>
<dbReference type="PANTHER" id="PTHR46696">
    <property type="entry name" value="P450, PUTATIVE (EUROFUNG)-RELATED"/>
    <property type="match status" value="1"/>
</dbReference>
<keyword evidence="3 4" id="KW-0503">Monooxygenase</keyword>
<organism evidence="5 6">
    <name type="scientific">Alkalihalophilus marmarensis DSM 21297</name>
    <dbReference type="NCBI Taxonomy" id="1188261"/>
    <lineage>
        <taxon>Bacteria</taxon>
        <taxon>Bacillati</taxon>
        <taxon>Bacillota</taxon>
        <taxon>Bacilli</taxon>
        <taxon>Bacillales</taxon>
        <taxon>Bacillaceae</taxon>
        <taxon>Alkalihalophilus</taxon>
    </lineage>
</organism>
<dbReference type="Proteomes" id="UP000017170">
    <property type="component" value="Unassembled WGS sequence"/>
</dbReference>
<dbReference type="EMBL" id="ATAE01000041">
    <property type="protein sequence ID" value="ERN52069.1"/>
    <property type="molecule type" value="Genomic_DNA"/>
</dbReference>
<dbReference type="InterPro" id="IPR017972">
    <property type="entry name" value="Cyt_P450_CS"/>
</dbReference>
<keyword evidence="4" id="KW-0560">Oxidoreductase</keyword>
<sequence length="337" mass="38386">MEMSKPVTYDSKNERWMVNDYDLIKMIMKSNKFRPPDVNEISKDTPSFFLALSIASETDYPRLKRVFSKYFTKEYVENLAETTLRENALNAIEGIKKEENVKLDDQIISTYCEKCILDILGLEAKVGKEFIIAIKMANDYYLKEGEGCIQSKELYSYVFSEVRKILIDARIKKGFIRFLIEEQELNLNEKITFIVPFIEMIALSKTIELPKELYHRVIDDPELMEKFRLSPTSLDLLAEETASLLNGIFVCRFAKEEVDIGGKVIKKGEQIGLNLSGAMQDRNAAKCPLHTQPGGASEDNLVFGYGSHFCLGKRLAKAIAVTFTKVTIENHKIEVSG</sequence>
<name>U6SK19_9BACI</name>
<keyword evidence="6" id="KW-1185">Reference proteome</keyword>
<dbReference type="PRINTS" id="PR00359">
    <property type="entry name" value="BP450"/>
</dbReference>
<dbReference type="GO" id="GO:0004497">
    <property type="term" value="F:monooxygenase activity"/>
    <property type="evidence" value="ECO:0007669"/>
    <property type="project" value="UniProtKB-KW"/>
</dbReference>
<dbReference type="InterPro" id="IPR036396">
    <property type="entry name" value="Cyt_P450_sf"/>
</dbReference>